<dbReference type="Proteomes" id="UP000494165">
    <property type="component" value="Unassembled WGS sequence"/>
</dbReference>
<accession>A0A8S1CZ93</accession>
<gene>
    <name evidence="1" type="ORF">CLODIP_2_CD13118</name>
</gene>
<dbReference type="EMBL" id="CADEPI010000099">
    <property type="protein sequence ID" value="CAB3374503.1"/>
    <property type="molecule type" value="Genomic_DNA"/>
</dbReference>
<sequence>MGLVSFLDPVKLSRPPHSAPRRRLFGVCVLHSHSAFGPNVVISGSRPRQWTALLLCLPPLCNVAARSDGHYL</sequence>
<name>A0A8S1CZ93_9INSE</name>
<protein>
    <submittedName>
        <fullName evidence="1">Uncharacterized protein</fullName>
    </submittedName>
</protein>
<keyword evidence="2" id="KW-1185">Reference proteome</keyword>
<reference evidence="1 2" key="1">
    <citation type="submission" date="2020-04" db="EMBL/GenBank/DDBJ databases">
        <authorList>
            <person name="Alioto T."/>
            <person name="Alioto T."/>
            <person name="Gomez Garrido J."/>
        </authorList>
    </citation>
    <scope>NUCLEOTIDE SEQUENCE [LARGE SCALE GENOMIC DNA]</scope>
</reference>
<evidence type="ECO:0000313" key="2">
    <source>
        <dbReference type="Proteomes" id="UP000494165"/>
    </source>
</evidence>
<comment type="caution">
    <text evidence="1">The sequence shown here is derived from an EMBL/GenBank/DDBJ whole genome shotgun (WGS) entry which is preliminary data.</text>
</comment>
<dbReference type="AlphaFoldDB" id="A0A8S1CZ93"/>
<proteinExistence type="predicted"/>
<evidence type="ECO:0000313" key="1">
    <source>
        <dbReference type="EMBL" id="CAB3374503.1"/>
    </source>
</evidence>
<organism evidence="1 2">
    <name type="scientific">Cloeon dipterum</name>
    <dbReference type="NCBI Taxonomy" id="197152"/>
    <lineage>
        <taxon>Eukaryota</taxon>
        <taxon>Metazoa</taxon>
        <taxon>Ecdysozoa</taxon>
        <taxon>Arthropoda</taxon>
        <taxon>Hexapoda</taxon>
        <taxon>Insecta</taxon>
        <taxon>Pterygota</taxon>
        <taxon>Palaeoptera</taxon>
        <taxon>Ephemeroptera</taxon>
        <taxon>Pisciforma</taxon>
        <taxon>Baetidae</taxon>
        <taxon>Cloeon</taxon>
    </lineage>
</organism>